<evidence type="ECO:0000313" key="4">
    <source>
        <dbReference type="WBParaSite" id="SSLN_0000867701-mRNA-1"/>
    </source>
</evidence>
<dbReference type="WBParaSite" id="SSLN_0000867701-mRNA-1">
    <property type="protein sequence ID" value="SSLN_0000867701-mRNA-1"/>
    <property type="gene ID" value="SSLN_0000867701"/>
</dbReference>
<reference evidence="4" key="1">
    <citation type="submission" date="2016-06" db="UniProtKB">
        <authorList>
            <consortium name="WormBaseParasite"/>
        </authorList>
    </citation>
    <scope>IDENTIFICATION</scope>
</reference>
<dbReference type="EMBL" id="UYSU01034606">
    <property type="protein sequence ID" value="VDL94732.1"/>
    <property type="molecule type" value="Genomic_DNA"/>
</dbReference>
<keyword evidence="3" id="KW-1185">Reference proteome</keyword>
<protein>
    <submittedName>
        <fullName evidence="2 4">Uncharacterized protein</fullName>
    </submittedName>
</protein>
<evidence type="ECO:0000313" key="3">
    <source>
        <dbReference type="Proteomes" id="UP000275846"/>
    </source>
</evidence>
<gene>
    <name evidence="2" type="ORF">SSLN_LOCUS8347</name>
</gene>
<proteinExistence type="predicted"/>
<dbReference type="AlphaFoldDB" id="A0A183SVU9"/>
<evidence type="ECO:0000313" key="2">
    <source>
        <dbReference type="EMBL" id="VDL94732.1"/>
    </source>
</evidence>
<name>A0A183SVU9_SCHSO</name>
<reference evidence="2 3" key="2">
    <citation type="submission" date="2018-11" db="EMBL/GenBank/DDBJ databases">
        <authorList>
            <consortium name="Pathogen Informatics"/>
        </authorList>
    </citation>
    <scope>NUCLEOTIDE SEQUENCE [LARGE SCALE GENOMIC DNA]</scope>
    <source>
        <strain evidence="2 3">NST_G2</strain>
    </source>
</reference>
<keyword evidence="1" id="KW-0175">Coiled coil</keyword>
<evidence type="ECO:0000256" key="1">
    <source>
        <dbReference type="SAM" id="Coils"/>
    </source>
</evidence>
<sequence>MILVLLHDCQARLRKYRQRINQEKAICCEFMSENGTELLQQKVTELARELNAKRDAALEIKFRKLPNPTSSRNYILINNLLLKELTKKQVHVLRPEASFNTAYVKPVNMIVAAESVINLTEATEETKNLIRHQVSFLLVAHKPREILRKVERDALREVEADRDIVIVPADKRRSNVVLDRTNYLPEDCFGREFPNTWQQCGEMTLILKSRLSGREPAIN</sequence>
<dbReference type="OrthoDB" id="6782675at2759"/>
<feature type="coiled-coil region" evidence="1">
    <location>
        <begin position="6"/>
        <end position="56"/>
    </location>
</feature>
<accession>A0A183SVU9</accession>
<dbReference type="Proteomes" id="UP000275846">
    <property type="component" value="Unassembled WGS sequence"/>
</dbReference>
<organism evidence="4">
    <name type="scientific">Schistocephalus solidus</name>
    <name type="common">Tapeworm</name>
    <dbReference type="NCBI Taxonomy" id="70667"/>
    <lineage>
        <taxon>Eukaryota</taxon>
        <taxon>Metazoa</taxon>
        <taxon>Spiralia</taxon>
        <taxon>Lophotrochozoa</taxon>
        <taxon>Platyhelminthes</taxon>
        <taxon>Cestoda</taxon>
        <taxon>Eucestoda</taxon>
        <taxon>Diphyllobothriidea</taxon>
        <taxon>Diphyllobothriidae</taxon>
        <taxon>Schistocephalus</taxon>
    </lineage>
</organism>